<dbReference type="InterPro" id="IPR036425">
    <property type="entry name" value="MoaB/Mog-like_dom_sf"/>
</dbReference>
<dbReference type="InterPro" id="IPR056596">
    <property type="entry name" value="FLAD1_M"/>
</dbReference>
<dbReference type="SUPFAM" id="SSF53218">
    <property type="entry name" value="Molybdenum cofactor biosynthesis proteins"/>
    <property type="match status" value="1"/>
</dbReference>
<dbReference type="SMART" id="SM00852">
    <property type="entry name" value="MoCF_biosynth"/>
    <property type="match status" value="1"/>
</dbReference>
<gene>
    <name evidence="3" type="primary">FAD1</name>
    <name evidence="3" type="ORF">TR105125</name>
</gene>
<dbReference type="Gene3D" id="3.40.980.10">
    <property type="entry name" value="MoaB/Mog-like domain"/>
    <property type="match status" value="1"/>
</dbReference>
<accession>A0A0X3PEB8</accession>
<name>A0A0X3PEB8_SCHSO</name>
<evidence type="ECO:0000313" key="3">
    <source>
        <dbReference type="EMBL" id="JAP50123.1"/>
    </source>
</evidence>
<protein>
    <submittedName>
        <fullName evidence="3">FAD synthase</fullName>
    </submittedName>
</protein>
<evidence type="ECO:0000256" key="1">
    <source>
        <dbReference type="ARBA" id="ARBA00007589"/>
    </source>
</evidence>
<dbReference type="InterPro" id="IPR050101">
    <property type="entry name" value="CinA"/>
</dbReference>
<reference evidence="3" key="1">
    <citation type="submission" date="2016-01" db="EMBL/GenBank/DDBJ databases">
        <title>Reference transcriptome for the parasite Schistocephalus solidus: insights into the molecular evolution of parasitism.</title>
        <authorList>
            <person name="Hebert F.O."/>
            <person name="Grambauer S."/>
            <person name="Barber I."/>
            <person name="Landry C.R."/>
            <person name="Aubin-Horth N."/>
        </authorList>
    </citation>
    <scope>NUCLEOTIDE SEQUENCE</scope>
</reference>
<evidence type="ECO:0000259" key="2">
    <source>
        <dbReference type="SMART" id="SM00852"/>
    </source>
</evidence>
<dbReference type="PANTHER" id="PTHR13939">
    <property type="entry name" value="NICOTINAMIDE-NUCLEOTIDE AMIDOHYDROLASE PNCC"/>
    <property type="match status" value="1"/>
</dbReference>
<sequence length="297" mass="33136">MHRIHRSLLNKQSRLLLGFLLLYRVMCRNAQYLIKRPSGILNKSLGVIVIGNEILRGDTVDTNFAFVAKKAPSYGLVLKKVSIIPDVTAKIAAEVRNFSTSFDVVVTSGGIGSTHDDCTFEAVAEAFNDSLRLHPSLLDCIATLYNCKAKDIPPDDSRLRLARVPSTSKLIYGGDPLTGQPSFYPVVRIRNVFILPGVPKFFRQGFGIIKPHICDPNVKFFGKNFYCTCEETQLATRLSEFAAKHKENLLIGSYPVTNNRYYKVRISLESQDPRVLEEASEAFAELLSGELVSYDPD</sequence>
<dbReference type="PANTHER" id="PTHR13939:SF0">
    <property type="entry name" value="NMN AMIDOHYDROLASE-LIKE PROTEIN YFAY"/>
    <property type="match status" value="1"/>
</dbReference>
<dbReference type="Pfam" id="PF24102">
    <property type="entry name" value="FLAD1_M"/>
    <property type="match status" value="1"/>
</dbReference>
<dbReference type="EMBL" id="GEEE01013102">
    <property type="protein sequence ID" value="JAP50123.1"/>
    <property type="molecule type" value="Transcribed_RNA"/>
</dbReference>
<proteinExistence type="inferred from homology"/>
<dbReference type="Pfam" id="PF00994">
    <property type="entry name" value="MoCF_biosynth"/>
    <property type="match status" value="1"/>
</dbReference>
<feature type="non-terminal residue" evidence="3">
    <location>
        <position position="297"/>
    </location>
</feature>
<organism evidence="3">
    <name type="scientific">Schistocephalus solidus</name>
    <name type="common">Tapeworm</name>
    <dbReference type="NCBI Taxonomy" id="70667"/>
    <lineage>
        <taxon>Eukaryota</taxon>
        <taxon>Metazoa</taxon>
        <taxon>Spiralia</taxon>
        <taxon>Lophotrochozoa</taxon>
        <taxon>Platyhelminthes</taxon>
        <taxon>Cestoda</taxon>
        <taxon>Eucestoda</taxon>
        <taxon>Diphyllobothriidea</taxon>
        <taxon>Diphyllobothriidae</taxon>
        <taxon>Schistocephalus</taxon>
    </lineage>
</organism>
<comment type="similarity">
    <text evidence="1">In the N-terminal section; belongs to the MoaB/Mog family.</text>
</comment>
<dbReference type="InterPro" id="IPR001453">
    <property type="entry name" value="MoaB/Mog_dom"/>
</dbReference>
<feature type="domain" description="MoaB/Mog" evidence="2">
    <location>
        <begin position="46"/>
        <end position="216"/>
    </location>
</feature>
<dbReference type="AlphaFoldDB" id="A0A0X3PEB8"/>